<feature type="domain" description="Transposase (putative) gypsy type" evidence="1">
    <location>
        <begin position="66"/>
        <end position="128"/>
    </location>
</feature>
<accession>A0ABR2MYS7</accession>
<dbReference type="Pfam" id="PF04195">
    <property type="entry name" value="Transposase_28"/>
    <property type="match status" value="1"/>
</dbReference>
<evidence type="ECO:0000259" key="1">
    <source>
        <dbReference type="Pfam" id="PF04195"/>
    </source>
</evidence>
<proteinExistence type="predicted"/>
<comment type="caution">
    <text evidence="2">The sequence shown here is derived from an EMBL/GenBank/DDBJ whole genome shotgun (WGS) entry which is preliminary data.</text>
</comment>
<name>A0ABR2MYS7_9ASPA</name>
<keyword evidence="3" id="KW-1185">Reference proteome</keyword>
<organism evidence="2 3">
    <name type="scientific">Platanthera guangdongensis</name>
    <dbReference type="NCBI Taxonomy" id="2320717"/>
    <lineage>
        <taxon>Eukaryota</taxon>
        <taxon>Viridiplantae</taxon>
        <taxon>Streptophyta</taxon>
        <taxon>Embryophyta</taxon>
        <taxon>Tracheophyta</taxon>
        <taxon>Spermatophyta</taxon>
        <taxon>Magnoliopsida</taxon>
        <taxon>Liliopsida</taxon>
        <taxon>Asparagales</taxon>
        <taxon>Orchidaceae</taxon>
        <taxon>Orchidoideae</taxon>
        <taxon>Orchideae</taxon>
        <taxon>Orchidinae</taxon>
        <taxon>Platanthera</taxon>
    </lineage>
</organism>
<dbReference type="InterPro" id="IPR007321">
    <property type="entry name" value="Transposase_28"/>
</dbReference>
<dbReference type="EMBL" id="JBBWWR010000003">
    <property type="protein sequence ID" value="KAK8969389.1"/>
    <property type="molecule type" value="Genomic_DNA"/>
</dbReference>
<gene>
    <name evidence="2" type="ORF">KSP40_PGU003938</name>
</gene>
<evidence type="ECO:0000313" key="3">
    <source>
        <dbReference type="Proteomes" id="UP001412067"/>
    </source>
</evidence>
<reference evidence="2 3" key="1">
    <citation type="journal article" date="2022" name="Nat. Plants">
        <title>Genomes of leafy and leafless Platanthera orchids illuminate the evolution of mycoheterotrophy.</title>
        <authorList>
            <person name="Li M.H."/>
            <person name="Liu K.W."/>
            <person name="Li Z."/>
            <person name="Lu H.C."/>
            <person name="Ye Q.L."/>
            <person name="Zhang D."/>
            <person name="Wang J.Y."/>
            <person name="Li Y.F."/>
            <person name="Zhong Z.M."/>
            <person name="Liu X."/>
            <person name="Yu X."/>
            <person name="Liu D.K."/>
            <person name="Tu X.D."/>
            <person name="Liu B."/>
            <person name="Hao Y."/>
            <person name="Liao X.Y."/>
            <person name="Jiang Y.T."/>
            <person name="Sun W.H."/>
            <person name="Chen J."/>
            <person name="Chen Y.Q."/>
            <person name="Ai Y."/>
            <person name="Zhai J.W."/>
            <person name="Wu S.S."/>
            <person name="Zhou Z."/>
            <person name="Hsiao Y.Y."/>
            <person name="Wu W.L."/>
            <person name="Chen Y.Y."/>
            <person name="Lin Y.F."/>
            <person name="Hsu J.L."/>
            <person name="Li C.Y."/>
            <person name="Wang Z.W."/>
            <person name="Zhao X."/>
            <person name="Zhong W.Y."/>
            <person name="Ma X.K."/>
            <person name="Ma L."/>
            <person name="Huang J."/>
            <person name="Chen G.Z."/>
            <person name="Huang M.Z."/>
            <person name="Huang L."/>
            <person name="Peng D.H."/>
            <person name="Luo Y.B."/>
            <person name="Zou S.Q."/>
            <person name="Chen S.P."/>
            <person name="Lan S."/>
            <person name="Tsai W.C."/>
            <person name="Van de Peer Y."/>
            <person name="Liu Z.J."/>
        </authorList>
    </citation>
    <scope>NUCLEOTIDE SEQUENCE [LARGE SCALE GENOMIC DNA]</scope>
    <source>
        <strain evidence="2">Lor288</strain>
    </source>
</reference>
<sequence length="235" mass="26469">MPGESEGCSKCAQSFLDHAFPPWRLTQAEFITITKKFIPPEFTTRKPGRKDRVNLVSEGELSIPLEHFEVGFWLPLWSEVRQALRYYGVVPAQLNPNSIALLVDFACYMRAERIEFNLSIFRKLFNFRAKGGSVFLSSQSVKTAGLANKHHHLAERFVFIAGPFGNIPLAPIQYDDATYKPPTLGEREGALVKFLDSKDFDVPFLQRDLGALQSVPPGKGNFLDLTCKSLFRGKD</sequence>
<evidence type="ECO:0000313" key="2">
    <source>
        <dbReference type="EMBL" id="KAK8969389.1"/>
    </source>
</evidence>
<dbReference type="Proteomes" id="UP001412067">
    <property type="component" value="Unassembled WGS sequence"/>
</dbReference>
<protein>
    <recommendedName>
        <fullName evidence="1">Transposase (putative) gypsy type domain-containing protein</fullName>
    </recommendedName>
</protein>